<organism evidence="2">
    <name type="scientific">candidate division WWE3 bacterium</name>
    <dbReference type="NCBI Taxonomy" id="2053526"/>
    <lineage>
        <taxon>Bacteria</taxon>
        <taxon>Katanobacteria</taxon>
    </lineage>
</organism>
<feature type="non-terminal residue" evidence="2">
    <location>
        <position position="171"/>
    </location>
</feature>
<comment type="caution">
    <text evidence="2">The sequence shown here is derived from an EMBL/GenBank/DDBJ whole genome shotgun (WGS) entry which is preliminary data.</text>
</comment>
<dbReference type="Pfam" id="PF01936">
    <property type="entry name" value="NYN"/>
    <property type="match status" value="1"/>
</dbReference>
<evidence type="ECO:0000259" key="1">
    <source>
        <dbReference type="Pfam" id="PF01936"/>
    </source>
</evidence>
<evidence type="ECO:0000313" key="2">
    <source>
        <dbReference type="EMBL" id="HHH14240.1"/>
    </source>
</evidence>
<dbReference type="PANTHER" id="PTHR35458">
    <property type="entry name" value="SLR0755 PROTEIN"/>
    <property type="match status" value="1"/>
</dbReference>
<sequence length="171" mass="19309">MDNSYYKEQRVGVFVDVQNMYYSCKNLYNANLNFGQVLKHAVKNRNLIRAFAYVIKADVGKEQDFFDALSLQGYEVRSKDLQIFVGGQKKGDWDVGLTIDAVTVASKIDVAVLVTGDGDFVPLVRYLQNNQGCRVELMSFRKTTSTALIESVDSFIDLGENKKTFLVQPKK</sequence>
<feature type="domain" description="NYN" evidence="1">
    <location>
        <begin position="10"/>
        <end position="158"/>
    </location>
</feature>
<dbReference type="AlphaFoldDB" id="A0A7V5MH37"/>
<dbReference type="CDD" id="cd10911">
    <property type="entry name" value="PIN_LabA"/>
    <property type="match status" value="1"/>
</dbReference>
<gene>
    <name evidence="2" type="ORF">ENJ78_00850</name>
</gene>
<dbReference type="Proteomes" id="UP000886106">
    <property type="component" value="Unassembled WGS sequence"/>
</dbReference>
<name>A0A7V5MH37_UNCKA</name>
<protein>
    <submittedName>
        <fullName evidence="2">NYN domain-containing protein</fullName>
    </submittedName>
</protein>
<accession>A0A7V5MH37</accession>
<dbReference type="GO" id="GO:0004540">
    <property type="term" value="F:RNA nuclease activity"/>
    <property type="evidence" value="ECO:0007669"/>
    <property type="project" value="InterPro"/>
</dbReference>
<dbReference type="PANTHER" id="PTHR35458:SF8">
    <property type="entry name" value="SLR0650 PROTEIN"/>
    <property type="match status" value="1"/>
</dbReference>
<dbReference type="InterPro" id="IPR021139">
    <property type="entry name" value="NYN"/>
</dbReference>
<proteinExistence type="predicted"/>
<dbReference type="Gene3D" id="3.40.50.1010">
    <property type="entry name" value="5'-nuclease"/>
    <property type="match status" value="1"/>
</dbReference>
<dbReference type="EMBL" id="DRNS01000064">
    <property type="protein sequence ID" value="HHH14240.1"/>
    <property type="molecule type" value="Genomic_DNA"/>
</dbReference>
<dbReference type="InterPro" id="IPR047140">
    <property type="entry name" value="LabA"/>
</dbReference>
<reference evidence="2" key="1">
    <citation type="journal article" date="2020" name="mSystems">
        <title>Genome- and Community-Level Interaction Insights into Carbon Utilization and Element Cycling Functions of Hydrothermarchaeota in Hydrothermal Sediment.</title>
        <authorList>
            <person name="Zhou Z."/>
            <person name="Liu Y."/>
            <person name="Xu W."/>
            <person name="Pan J."/>
            <person name="Luo Z.H."/>
            <person name="Li M."/>
        </authorList>
    </citation>
    <scope>NUCLEOTIDE SEQUENCE [LARGE SCALE GENOMIC DNA]</scope>
    <source>
        <strain evidence="2">HyVt-517</strain>
    </source>
</reference>